<evidence type="ECO:0000259" key="8">
    <source>
        <dbReference type="Pfam" id="PF00749"/>
    </source>
</evidence>
<dbReference type="Proteomes" id="UP000886824">
    <property type="component" value="Unassembled WGS sequence"/>
</dbReference>
<dbReference type="EC" id="6.1.1.-" evidence="9"/>
<dbReference type="SUPFAM" id="SSF52374">
    <property type="entry name" value="Nucleotidylyl transferase"/>
    <property type="match status" value="1"/>
</dbReference>
<evidence type="ECO:0000313" key="10">
    <source>
        <dbReference type="Proteomes" id="UP000886824"/>
    </source>
</evidence>
<accession>A0A9D1Z4Y3</accession>
<dbReference type="GO" id="GO:0004818">
    <property type="term" value="F:glutamate-tRNA ligase activity"/>
    <property type="evidence" value="ECO:0007669"/>
    <property type="project" value="TreeGrafter"/>
</dbReference>
<reference evidence="9" key="1">
    <citation type="journal article" date="2021" name="PeerJ">
        <title>Extensive microbial diversity within the chicken gut microbiome revealed by metagenomics and culture.</title>
        <authorList>
            <person name="Gilroy R."/>
            <person name="Ravi A."/>
            <person name="Getino M."/>
            <person name="Pursley I."/>
            <person name="Horton D.L."/>
            <person name="Alikhan N.F."/>
            <person name="Baker D."/>
            <person name="Gharbi K."/>
            <person name="Hall N."/>
            <person name="Watson M."/>
            <person name="Adriaenssens E.M."/>
            <person name="Foster-Nyarko E."/>
            <person name="Jarju S."/>
            <person name="Secka A."/>
            <person name="Antonio M."/>
            <person name="Oren A."/>
            <person name="Chaudhuri R.R."/>
            <person name="La Ragione R."/>
            <person name="Hildebrand F."/>
            <person name="Pallen M.J."/>
        </authorList>
    </citation>
    <scope>NUCLEOTIDE SEQUENCE</scope>
    <source>
        <strain evidence="9">CHK33-7979</strain>
    </source>
</reference>
<dbReference type="NCBIfam" id="NF004314">
    <property type="entry name" value="PRK05710.1-3"/>
    <property type="match status" value="1"/>
</dbReference>
<dbReference type="InterPro" id="IPR049940">
    <property type="entry name" value="GluQ/Sye"/>
</dbReference>
<dbReference type="GO" id="GO:0006424">
    <property type="term" value="P:glutamyl-tRNA aminoacylation"/>
    <property type="evidence" value="ECO:0007669"/>
    <property type="project" value="TreeGrafter"/>
</dbReference>
<dbReference type="NCBIfam" id="NF004315">
    <property type="entry name" value="PRK05710.1-4"/>
    <property type="match status" value="1"/>
</dbReference>
<keyword evidence="4" id="KW-0862">Zinc</keyword>
<comment type="caution">
    <text evidence="9">The sequence shown here is derived from an EMBL/GenBank/DDBJ whole genome shotgun (WGS) entry which is preliminary data.</text>
</comment>
<dbReference type="AlphaFoldDB" id="A0A9D1Z4Y3"/>
<dbReference type="PRINTS" id="PR00987">
    <property type="entry name" value="TRNASYNTHGLU"/>
</dbReference>
<proteinExistence type="inferred from homology"/>
<keyword evidence="3 7" id="KW-0547">Nucleotide-binding</keyword>
<dbReference type="PANTHER" id="PTHR43311:SF1">
    <property type="entry name" value="GLUTAMYL-Q TRNA(ASP) SYNTHETASE"/>
    <property type="match status" value="1"/>
</dbReference>
<gene>
    <name evidence="9" type="primary">gluQRS</name>
    <name evidence="9" type="ORF">H9826_05840</name>
</gene>
<evidence type="ECO:0000313" key="9">
    <source>
        <dbReference type="EMBL" id="HIY73478.1"/>
    </source>
</evidence>
<organism evidence="9 10">
    <name type="scientific">Candidatus Intestinimonas merdavium</name>
    <dbReference type="NCBI Taxonomy" id="2838622"/>
    <lineage>
        <taxon>Bacteria</taxon>
        <taxon>Bacillati</taxon>
        <taxon>Bacillota</taxon>
        <taxon>Clostridia</taxon>
        <taxon>Eubacteriales</taxon>
        <taxon>Intestinimonas</taxon>
    </lineage>
</organism>
<feature type="domain" description="Glutamyl/glutaminyl-tRNA synthetase class Ib catalytic" evidence="8">
    <location>
        <begin position="6"/>
        <end position="302"/>
    </location>
</feature>
<evidence type="ECO:0000256" key="4">
    <source>
        <dbReference type="ARBA" id="ARBA00022833"/>
    </source>
</evidence>
<keyword evidence="2" id="KW-0479">Metal-binding</keyword>
<keyword evidence="1 7" id="KW-0436">Ligase</keyword>
<dbReference type="Gene3D" id="3.40.50.620">
    <property type="entry name" value="HUPs"/>
    <property type="match status" value="1"/>
</dbReference>
<evidence type="ECO:0000256" key="7">
    <source>
        <dbReference type="RuleBase" id="RU363037"/>
    </source>
</evidence>
<protein>
    <submittedName>
        <fullName evidence="9">tRNA glutamyl-Q(34) synthetase GluQRS</fullName>
        <ecNumber evidence="9">6.1.1.-</ecNumber>
    </submittedName>
</protein>
<dbReference type="GO" id="GO:0005524">
    <property type="term" value="F:ATP binding"/>
    <property type="evidence" value="ECO:0007669"/>
    <property type="project" value="UniProtKB-KW"/>
</dbReference>
<keyword evidence="7" id="KW-0648">Protein biosynthesis</keyword>
<sequence length="315" mass="35279">MAEKGRFAPSPSGRMHLGNLFSFLVAWLDARSAGGRMVLRMEDLDPDRTGEPWTSHIVEDLRWLGLDWEEGYGVGGPDGPYAQRERTAFYDAAFQRLQAAGVVYPCWCSRAQRLAASAPHLGEERDLGHCPCRDLSQVEREDRAMVRAPAWKAALPHERVRFRDLVQGEQVFDLARDCGDFVIRRADGVYGYQLAVTVDDALMGITRVVRGRDLLDSAARQIWLMGQLGYRPPVYAHVPLLLSPDGRRLSKRERDLDLGVLRQSHRPEELLGALAWLAGLRKEPAPVTAEALARDFSWNRVTQADLILQAGALAK</sequence>
<name>A0A9D1Z4Y3_9FIRM</name>
<reference evidence="9" key="2">
    <citation type="submission" date="2021-04" db="EMBL/GenBank/DDBJ databases">
        <authorList>
            <person name="Gilroy R."/>
        </authorList>
    </citation>
    <scope>NUCLEOTIDE SEQUENCE</scope>
    <source>
        <strain evidence="9">CHK33-7979</strain>
    </source>
</reference>
<evidence type="ECO:0000256" key="3">
    <source>
        <dbReference type="ARBA" id="ARBA00022741"/>
    </source>
</evidence>
<evidence type="ECO:0000256" key="5">
    <source>
        <dbReference type="ARBA" id="ARBA00022840"/>
    </source>
</evidence>
<dbReference type="EMBL" id="DXCX01000057">
    <property type="protein sequence ID" value="HIY73478.1"/>
    <property type="molecule type" value="Genomic_DNA"/>
</dbReference>
<dbReference type="GO" id="GO:0005829">
    <property type="term" value="C:cytosol"/>
    <property type="evidence" value="ECO:0007669"/>
    <property type="project" value="TreeGrafter"/>
</dbReference>
<dbReference type="InterPro" id="IPR014729">
    <property type="entry name" value="Rossmann-like_a/b/a_fold"/>
</dbReference>
<keyword evidence="5 7" id="KW-0067">ATP-binding</keyword>
<comment type="similarity">
    <text evidence="7">Belongs to the class-I aminoacyl-tRNA synthetase family.</text>
</comment>
<evidence type="ECO:0000256" key="2">
    <source>
        <dbReference type="ARBA" id="ARBA00022723"/>
    </source>
</evidence>
<dbReference type="InterPro" id="IPR020058">
    <property type="entry name" value="Glu/Gln-tRNA-synth_Ib_cat-dom"/>
</dbReference>
<keyword evidence="6 7" id="KW-0030">Aminoacyl-tRNA synthetase</keyword>
<dbReference type="Pfam" id="PF00749">
    <property type="entry name" value="tRNA-synt_1c"/>
    <property type="match status" value="1"/>
</dbReference>
<dbReference type="PANTHER" id="PTHR43311">
    <property type="entry name" value="GLUTAMATE--TRNA LIGASE"/>
    <property type="match status" value="1"/>
</dbReference>
<dbReference type="InterPro" id="IPR000924">
    <property type="entry name" value="Glu/Gln-tRNA-synth"/>
</dbReference>
<evidence type="ECO:0000256" key="6">
    <source>
        <dbReference type="ARBA" id="ARBA00023146"/>
    </source>
</evidence>
<evidence type="ECO:0000256" key="1">
    <source>
        <dbReference type="ARBA" id="ARBA00022598"/>
    </source>
</evidence>
<dbReference type="PROSITE" id="PS00178">
    <property type="entry name" value="AA_TRNA_LIGASE_I"/>
    <property type="match status" value="1"/>
</dbReference>
<dbReference type="InterPro" id="IPR001412">
    <property type="entry name" value="aa-tRNA-synth_I_CS"/>
</dbReference>